<gene>
    <name evidence="2" type="ORF">BG60_17800</name>
</gene>
<dbReference type="Proteomes" id="UP000027451">
    <property type="component" value="Unassembled WGS sequence"/>
</dbReference>
<evidence type="ECO:0000313" key="3">
    <source>
        <dbReference type="Proteomes" id="UP000027451"/>
    </source>
</evidence>
<sequence length="136" mass="13952">MAHAALVARSVRINDSNQRTALRGVHANAPFDQGVDMKSRIAMAALAASLLATAGLASAQQSYYRTAQVPGQATADTWTDPGAPAQSAMQGQSTDTSYGGSPMTRGAAGATTMGTMDSPASKPCTRGPQCNIFFGQ</sequence>
<reference evidence="2 3" key="1">
    <citation type="submission" date="2014-03" db="EMBL/GenBank/DDBJ databases">
        <title>Draft Genome Sequences of Four Burkholderia Strains.</title>
        <authorList>
            <person name="Liu X.Y."/>
            <person name="Li C.X."/>
            <person name="Xu J.H."/>
        </authorList>
    </citation>
    <scope>NUCLEOTIDE SEQUENCE [LARGE SCALE GENOMIC DNA]</scope>
    <source>
        <strain evidence="2 3">OP-1</strain>
    </source>
</reference>
<dbReference type="EMBL" id="JFHD01000026">
    <property type="protein sequence ID" value="KDR27358.1"/>
    <property type="molecule type" value="Genomic_DNA"/>
</dbReference>
<accession>A0A656QH11</accession>
<protein>
    <submittedName>
        <fullName evidence="2">Uncharacterized protein</fullName>
    </submittedName>
</protein>
<feature type="compositionally biased region" description="Low complexity" evidence="1">
    <location>
        <begin position="103"/>
        <end position="116"/>
    </location>
</feature>
<comment type="caution">
    <text evidence="2">The sequence shown here is derived from an EMBL/GenBank/DDBJ whole genome shotgun (WGS) entry which is preliminary data.</text>
</comment>
<dbReference type="AlphaFoldDB" id="A0A656QH11"/>
<organism evidence="2 3">
    <name type="scientific">Caballeronia zhejiangensis</name>
    <dbReference type="NCBI Taxonomy" id="871203"/>
    <lineage>
        <taxon>Bacteria</taxon>
        <taxon>Pseudomonadati</taxon>
        <taxon>Pseudomonadota</taxon>
        <taxon>Betaproteobacteria</taxon>
        <taxon>Burkholderiales</taxon>
        <taxon>Burkholderiaceae</taxon>
        <taxon>Caballeronia</taxon>
    </lineage>
</organism>
<feature type="region of interest" description="Disordered" evidence="1">
    <location>
        <begin position="70"/>
        <end position="129"/>
    </location>
</feature>
<name>A0A656QH11_9BURK</name>
<proteinExistence type="predicted"/>
<keyword evidence="3" id="KW-1185">Reference proteome</keyword>
<feature type="compositionally biased region" description="Polar residues" evidence="1">
    <location>
        <begin position="87"/>
        <end position="99"/>
    </location>
</feature>
<evidence type="ECO:0000313" key="2">
    <source>
        <dbReference type="EMBL" id="KDR27358.1"/>
    </source>
</evidence>
<evidence type="ECO:0000256" key="1">
    <source>
        <dbReference type="SAM" id="MobiDB-lite"/>
    </source>
</evidence>